<feature type="compositionally biased region" description="Basic and acidic residues" evidence="3">
    <location>
        <begin position="177"/>
        <end position="208"/>
    </location>
</feature>
<feature type="compositionally biased region" description="Basic and acidic residues" evidence="3">
    <location>
        <begin position="286"/>
        <end position="309"/>
    </location>
</feature>
<proteinExistence type="predicted"/>
<protein>
    <submittedName>
        <fullName evidence="6">Protein AF-9-like</fullName>
    </submittedName>
</protein>
<feature type="domain" description="YEATS" evidence="4">
    <location>
        <begin position="5"/>
        <end position="142"/>
    </location>
</feature>
<evidence type="ECO:0000256" key="2">
    <source>
        <dbReference type="PROSITE-ProRule" id="PRU00376"/>
    </source>
</evidence>
<comment type="subcellular location">
    <subcellularLocation>
        <location evidence="2">Nucleus</location>
    </subcellularLocation>
</comment>
<dbReference type="GeneID" id="116305667"/>
<dbReference type="InParanoid" id="A0A6P8IVZ3"/>
<dbReference type="PROSITE" id="PS51037">
    <property type="entry name" value="YEATS"/>
    <property type="match status" value="1"/>
</dbReference>
<organism evidence="5 6">
    <name type="scientific">Actinia tenebrosa</name>
    <name type="common">Australian red waratah sea anemone</name>
    <dbReference type="NCBI Taxonomy" id="6105"/>
    <lineage>
        <taxon>Eukaryota</taxon>
        <taxon>Metazoa</taxon>
        <taxon>Cnidaria</taxon>
        <taxon>Anthozoa</taxon>
        <taxon>Hexacorallia</taxon>
        <taxon>Actiniaria</taxon>
        <taxon>Actiniidae</taxon>
        <taxon>Actinia</taxon>
    </lineage>
</organism>
<dbReference type="CDD" id="cd16906">
    <property type="entry name" value="YEATS_AF-9_like"/>
    <property type="match status" value="1"/>
</dbReference>
<dbReference type="InterPro" id="IPR040930">
    <property type="entry name" value="AF-9_AHD"/>
</dbReference>
<dbReference type="Gene3D" id="1.20.1270.290">
    <property type="match status" value="1"/>
</dbReference>
<dbReference type="Proteomes" id="UP000515163">
    <property type="component" value="Unplaced"/>
</dbReference>
<feature type="compositionally biased region" description="Low complexity" evidence="3">
    <location>
        <begin position="161"/>
        <end position="175"/>
    </location>
</feature>
<dbReference type="Gene3D" id="2.60.40.1970">
    <property type="entry name" value="YEATS domain"/>
    <property type="match status" value="1"/>
</dbReference>
<sequence length="576" mass="64251">MTAKQDHAIQLQVKLEFGHNASCRKKPTPEGFTHDWAVFVRGPDNKDISHFVDKVVFHLHESFPKPKRVFKDPPYRIEEHGYGSFNLPIDVYFKNKEEPKKVRINYDLFLPAMGLPAIDNIRSEALKFINPPEEFKRKVLKSGGAIVDSTNCINGSPVLSTNTNINGNTNGNHHLLNGKEMRKDTKEEKPITTSETEKMKKAKPDKVISGKPAAKMQNVSNKRPSNSSEEELHIVKKKKKKPDEISTVKPTGFIPIEPLPAGLDDTVLDNKDVKLKIKSLPPKVSKKSDKATDKLIERIKEKKKDKHNDTSAADNSISKNSTKRRNSSSSKTKGKTSKSPPDTKSKAAKLEEKKLEKITFRRESGDSWSSSRSNSPGLYTSVLSSKIGSKNNALGTLMAELSDQDDDDDDDDDIDLSTPFQADSLKQNPDSVTVVNNNVLTKKDNSKPVKDKSKTKSKETLSKKSDIKNTHSLSSKKDIMKSPVKTSKTEPVKTALSKNSPKAKLKESKNGHQIPQMDLVHLHKQLSSIKDGNCLQKVADILEHSGCFIITETTLDFDLCKLDSATIKQIQQCIER</sequence>
<accession>A0A6P8IVZ3</accession>
<dbReference type="GO" id="GO:0045893">
    <property type="term" value="P:positive regulation of DNA-templated transcription"/>
    <property type="evidence" value="ECO:0007669"/>
    <property type="project" value="TreeGrafter"/>
</dbReference>
<keyword evidence="1 2" id="KW-0539">Nucleus</keyword>
<feature type="compositionally biased region" description="Acidic residues" evidence="3">
    <location>
        <begin position="402"/>
        <end position="415"/>
    </location>
</feature>
<dbReference type="Pfam" id="PF03366">
    <property type="entry name" value="YEATS"/>
    <property type="match status" value="1"/>
</dbReference>
<dbReference type="Pfam" id="PF17793">
    <property type="entry name" value="AHD"/>
    <property type="match status" value="1"/>
</dbReference>
<dbReference type="AlphaFoldDB" id="A0A6P8IVZ3"/>
<evidence type="ECO:0000256" key="3">
    <source>
        <dbReference type="SAM" id="MobiDB-lite"/>
    </source>
</evidence>
<feature type="compositionally biased region" description="Basic residues" evidence="3">
    <location>
        <begin position="321"/>
        <end position="336"/>
    </location>
</feature>
<feature type="compositionally biased region" description="Polar residues" evidence="3">
    <location>
        <begin position="217"/>
        <end position="227"/>
    </location>
</feature>
<feature type="region of interest" description="Disordered" evidence="3">
    <location>
        <begin position="160"/>
        <end position="382"/>
    </location>
</feature>
<dbReference type="OrthoDB" id="10053467at2759"/>
<dbReference type="GO" id="GO:0008023">
    <property type="term" value="C:transcription elongation factor complex"/>
    <property type="evidence" value="ECO:0007669"/>
    <property type="project" value="TreeGrafter"/>
</dbReference>
<dbReference type="InterPro" id="IPR038704">
    <property type="entry name" value="YEAST_sf"/>
</dbReference>
<feature type="compositionally biased region" description="Basic and acidic residues" evidence="3">
    <location>
        <begin position="441"/>
        <end position="480"/>
    </location>
</feature>
<feature type="compositionally biased region" description="Polar residues" evidence="3">
    <location>
        <begin position="418"/>
        <end position="433"/>
    </location>
</feature>
<feature type="region of interest" description="Disordered" evidence="3">
    <location>
        <begin position="398"/>
        <end position="511"/>
    </location>
</feature>
<feature type="compositionally biased region" description="Low complexity" evidence="3">
    <location>
        <begin position="366"/>
        <end position="375"/>
    </location>
</feature>
<evidence type="ECO:0000259" key="4">
    <source>
        <dbReference type="PROSITE" id="PS51037"/>
    </source>
</evidence>
<dbReference type="PANTHER" id="PTHR47827">
    <property type="entry name" value="AHD DOMAIN-CONTAINING PROTEIN"/>
    <property type="match status" value="1"/>
</dbReference>
<feature type="compositionally biased region" description="Basic and acidic residues" evidence="3">
    <location>
        <begin position="341"/>
        <end position="365"/>
    </location>
</feature>
<reference evidence="6" key="1">
    <citation type="submission" date="2025-08" db="UniProtKB">
        <authorList>
            <consortium name="RefSeq"/>
        </authorList>
    </citation>
    <scope>IDENTIFICATION</scope>
    <source>
        <tissue evidence="6">Tentacle</tissue>
    </source>
</reference>
<evidence type="ECO:0000313" key="6">
    <source>
        <dbReference type="RefSeq" id="XP_031571486.1"/>
    </source>
</evidence>
<dbReference type="GO" id="GO:0003682">
    <property type="term" value="F:chromatin binding"/>
    <property type="evidence" value="ECO:0007669"/>
    <property type="project" value="TreeGrafter"/>
</dbReference>
<dbReference type="RefSeq" id="XP_031571486.1">
    <property type="nucleotide sequence ID" value="XM_031715626.1"/>
</dbReference>
<dbReference type="KEGG" id="aten:116305667"/>
<gene>
    <name evidence="6" type="primary">LOC116305667</name>
</gene>
<keyword evidence="5" id="KW-1185">Reference proteome</keyword>
<name>A0A6P8IVZ3_ACTTE</name>
<dbReference type="FunCoup" id="A0A6P8IVZ3">
    <property type="interactions" value="2597"/>
</dbReference>
<evidence type="ECO:0000313" key="5">
    <source>
        <dbReference type="Proteomes" id="UP000515163"/>
    </source>
</evidence>
<dbReference type="InterPro" id="IPR055129">
    <property type="entry name" value="YEATS_dom"/>
</dbReference>
<evidence type="ECO:0000256" key="1">
    <source>
        <dbReference type="ARBA" id="ARBA00023242"/>
    </source>
</evidence>
<dbReference type="InterPro" id="IPR052790">
    <property type="entry name" value="YEATS_domain"/>
</dbReference>
<dbReference type="PANTHER" id="PTHR47827:SF3">
    <property type="entry name" value="AF-9 ANC1 HOMOLOGY DOMAIN-CONTAINING PROTEIN"/>
    <property type="match status" value="1"/>
</dbReference>